<dbReference type="STRING" id="1547445.LO80_04120"/>
<evidence type="ECO:0000313" key="2">
    <source>
        <dbReference type="Proteomes" id="UP000029672"/>
    </source>
</evidence>
<dbReference type="RefSeq" id="WP_040008829.1">
    <property type="nucleotide sequence ID" value="NZ_CP009574.1"/>
</dbReference>
<accession>A0A097ENV2</accession>
<evidence type="ECO:0000313" key="1">
    <source>
        <dbReference type="EMBL" id="AIT09240.1"/>
    </source>
</evidence>
<protein>
    <submittedName>
        <fullName evidence="1">Membrane protein</fullName>
    </submittedName>
</protein>
<dbReference type="KEGG" id="frf:LO80_04120"/>
<dbReference type="Pfam" id="PF12097">
    <property type="entry name" value="DUF3573"/>
    <property type="match status" value="1"/>
</dbReference>
<keyword evidence="2" id="KW-1185">Reference proteome</keyword>
<dbReference type="EMBL" id="CP009574">
    <property type="protein sequence ID" value="AIT09240.1"/>
    <property type="molecule type" value="Genomic_DNA"/>
</dbReference>
<organism evidence="1 2">
    <name type="scientific">Candidatus Francisella endociliophora</name>
    <dbReference type="NCBI Taxonomy" id="653937"/>
    <lineage>
        <taxon>Bacteria</taxon>
        <taxon>Pseudomonadati</taxon>
        <taxon>Pseudomonadota</taxon>
        <taxon>Gammaproteobacteria</taxon>
        <taxon>Thiotrichales</taxon>
        <taxon>Francisellaceae</taxon>
        <taxon>Francisella</taxon>
    </lineage>
</organism>
<reference evidence="1 2" key="1">
    <citation type="submission" date="2014-10" db="EMBL/GenBank/DDBJ databases">
        <title>Whole genome sequence of Francisella endociliophora strain FSC1006, isolated from a laboratory culture of the marine ciliate Euplotes raikovi.</title>
        <authorList>
            <person name="Granberg M."/>
            <person name="Backman S."/>
            <person name="Lundmark E."/>
            <person name="Nilsson E."/>
            <person name="Karlsson E."/>
            <person name="Thelaus J."/>
            <person name="Ohrman C."/>
            <person name="Larkeryd A."/>
            <person name="Stenberg P."/>
        </authorList>
    </citation>
    <scope>NUCLEOTIDE SEQUENCE [LARGE SCALE GENOMIC DNA]</scope>
    <source>
        <strain evidence="1 2">FSC1006</strain>
    </source>
</reference>
<name>A0A097ENV2_9GAMM</name>
<dbReference type="AlphaFoldDB" id="A0A097ENV2"/>
<gene>
    <name evidence="1" type="ORF">LO80_04120</name>
</gene>
<dbReference type="Proteomes" id="UP000029672">
    <property type="component" value="Chromosome"/>
</dbReference>
<sequence>MKHIYRSLLTYVLLICIITPLYAETKDKDSVLELQQQIKNIQLEINQLQQTDNINNNEFTTYNANVVDNKPTIANELEKYIIKKNTVDIVQNISPENSIIDLKNEPVGGIFDTGGGINVGDAPAITTNGEAAYLGSYSGNNSIPIGMIPSKLFASTLILQKEKFDDYSVFLGGFIGIDAQTWFGDTIPRVGFDNKPTTPFSPTGQNIYLTSSKLFFVSNLGDYVTAEYDVSTSETNDFFIGNAFVIFGNMSVSPFFVTAGRSTLSVANLGGGGSSTGSIAGFLGTGRATNISLNYKTDIINASIAVFGSSDKKADFSAGLFYADSWTDSLAVGFNTGYVYDLDGAENFSIPRVAPNQTIGAFNVDTNIAYTIDSGIFQINSGWASTTQSFDFNGTGNNVLAGSWYVAGNYSANIFGKSTNFNATYGETYNAAAIPMAIAASPLQDGLSKSGIKRQLIFSAQRAYFDNNILFGPEWAYQIFYDGKSMNTLTLDVSVYL</sequence>
<dbReference type="eggNOG" id="COG3203">
    <property type="taxonomic scope" value="Bacteria"/>
</dbReference>
<proteinExistence type="predicted"/>
<dbReference type="OrthoDB" id="5603191at2"/>
<dbReference type="HOGENOM" id="CLU_042021_0_0_6"/>
<dbReference type="InterPro" id="IPR021956">
    <property type="entry name" value="DUF3573"/>
</dbReference>